<evidence type="ECO:0000256" key="1">
    <source>
        <dbReference type="SAM" id="SignalP"/>
    </source>
</evidence>
<dbReference type="EMBL" id="AP026866">
    <property type="protein sequence ID" value="BDS06294.1"/>
    <property type="molecule type" value="Genomic_DNA"/>
</dbReference>
<dbReference type="SUPFAM" id="SSF51126">
    <property type="entry name" value="Pectin lyase-like"/>
    <property type="match status" value="1"/>
</dbReference>
<accession>A0AAT9FJX0</accession>
<dbReference type="AlphaFoldDB" id="A0AAT9FJX0"/>
<protein>
    <submittedName>
        <fullName evidence="2">Uncharacterized protein</fullName>
    </submittedName>
</protein>
<organism evidence="2">
    <name type="scientific">Oceaniferula spumae</name>
    <dbReference type="NCBI Taxonomy" id="2979115"/>
    <lineage>
        <taxon>Bacteria</taxon>
        <taxon>Pseudomonadati</taxon>
        <taxon>Verrucomicrobiota</taxon>
        <taxon>Verrucomicrobiia</taxon>
        <taxon>Verrucomicrobiales</taxon>
        <taxon>Verrucomicrobiaceae</taxon>
        <taxon>Oceaniferula</taxon>
    </lineage>
</organism>
<dbReference type="InterPro" id="IPR012334">
    <property type="entry name" value="Pectin_lyas_fold"/>
</dbReference>
<name>A0AAT9FJX0_9BACT</name>
<feature type="signal peptide" evidence="1">
    <location>
        <begin position="1"/>
        <end position="24"/>
    </location>
</feature>
<dbReference type="KEGG" id="osu:NT6N_13340"/>
<keyword evidence="1" id="KW-0732">Signal</keyword>
<dbReference type="Gene3D" id="2.160.20.10">
    <property type="entry name" value="Single-stranded right-handed beta-helix, Pectin lyase-like"/>
    <property type="match status" value="1"/>
</dbReference>
<evidence type="ECO:0000313" key="2">
    <source>
        <dbReference type="EMBL" id="BDS06294.1"/>
    </source>
</evidence>
<feature type="chain" id="PRO_5043759139" evidence="1">
    <location>
        <begin position="25"/>
        <end position="384"/>
    </location>
</feature>
<dbReference type="InterPro" id="IPR011050">
    <property type="entry name" value="Pectin_lyase_fold/virulence"/>
</dbReference>
<sequence length="384" mass="42250">MKSIHYLITAATSFLAFMSPIQSGAETLIWNVKKEYGITAEGIQKAVQAAKVHFRKTPNDVIVLEFDEGSYNLNGKDTEPGTIDLGGVKPGPKGRLIFKGAGMDKTVLVFSDNIHAITGKNVYRVTMSDMHMTRKNYTVSQGDVVETSKGKVVLDIHEGFPTPMDIFNAKSDQGRYIRRYTNSKTDPQLVVKNNAQLAWKTATHLGGQRWQLNLVKKNVVPTYSKGDLLGIKSKHGGQTYKFMGGSDFIFKSIKWTQKTRGVFRKGFDKIQILDCVTERSAPINGQTPCLAAPGGGPQIGQPWDPPTKGNIVRNCIFTASGDDAVAFFHSTGEISGCQIRDAFARGILASNSPEAVIKDNKLLRCPIQRSKDHIMPDDLSELIE</sequence>
<proteinExistence type="predicted"/>
<gene>
    <name evidence="2" type="ORF">NT6N_13340</name>
</gene>
<reference evidence="2" key="1">
    <citation type="submission" date="2024-07" db="EMBL/GenBank/DDBJ databases">
        <title>Complete genome sequence of Verrucomicrobiaceae bacterium NT6N.</title>
        <authorList>
            <person name="Huang C."/>
            <person name="Takami H."/>
            <person name="Hamasaki K."/>
        </authorList>
    </citation>
    <scope>NUCLEOTIDE SEQUENCE</scope>
    <source>
        <strain evidence="2">NT6N</strain>
    </source>
</reference>